<keyword evidence="9" id="KW-0560">Oxidoreductase</keyword>
<dbReference type="FunFam" id="1.10.630.10:FF:000076">
    <property type="entry name" value="Cytochrome P450 monooxygenase"/>
    <property type="match status" value="1"/>
</dbReference>
<evidence type="ECO:0000256" key="14">
    <source>
        <dbReference type="ARBA" id="ARBA00068222"/>
    </source>
</evidence>
<dbReference type="Pfam" id="PF00067">
    <property type="entry name" value="p450"/>
    <property type="match status" value="1"/>
</dbReference>
<evidence type="ECO:0000256" key="4">
    <source>
        <dbReference type="ARBA" id="ARBA00010617"/>
    </source>
</evidence>
<dbReference type="AlphaFoldDB" id="A0AAN6N229"/>
<dbReference type="GO" id="GO:0004497">
    <property type="term" value="F:monooxygenase activity"/>
    <property type="evidence" value="ECO:0007669"/>
    <property type="project" value="UniProtKB-KW"/>
</dbReference>
<dbReference type="SUPFAM" id="SSF48264">
    <property type="entry name" value="Cytochrome P450"/>
    <property type="match status" value="1"/>
</dbReference>
<comment type="similarity">
    <text evidence="4">Belongs to the cytochrome P450 family.</text>
</comment>
<evidence type="ECO:0000313" key="19">
    <source>
        <dbReference type="Proteomes" id="UP001303473"/>
    </source>
</evidence>
<evidence type="ECO:0000256" key="7">
    <source>
        <dbReference type="ARBA" id="ARBA00022723"/>
    </source>
</evidence>
<protein>
    <recommendedName>
        <fullName evidence="14">Cytochrome P450 monooxygenase ABA1</fullName>
    </recommendedName>
    <alternativeName>
        <fullName evidence="15">Abscisic acid biosynthesis protein 1</fullName>
    </alternativeName>
    <alternativeName>
        <fullName evidence="13">Cytochrome P450 monooxygenase aba1</fullName>
    </alternativeName>
</protein>
<evidence type="ECO:0000256" key="8">
    <source>
        <dbReference type="ARBA" id="ARBA00022989"/>
    </source>
</evidence>
<dbReference type="PRINTS" id="PR00385">
    <property type="entry name" value="P450"/>
</dbReference>
<evidence type="ECO:0000256" key="1">
    <source>
        <dbReference type="ARBA" id="ARBA00001971"/>
    </source>
</evidence>
<evidence type="ECO:0000256" key="15">
    <source>
        <dbReference type="ARBA" id="ARBA00079990"/>
    </source>
</evidence>
<keyword evidence="8 17" id="KW-1133">Transmembrane helix</keyword>
<dbReference type="GO" id="GO:0020037">
    <property type="term" value="F:heme binding"/>
    <property type="evidence" value="ECO:0007669"/>
    <property type="project" value="InterPro"/>
</dbReference>
<keyword evidence="10 16" id="KW-0408">Iron</keyword>
<dbReference type="PRINTS" id="PR00463">
    <property type="entry name" value="EP450I"/>
</dbReference>
<evidence type="ECO:0000256" key="16">
    <source>
        <dbReference type="PIRSR" id="PIRSR602401-1"/>
    </source>
</evidence>
<comment type="caution">
    <text evidence="18">The sequence shown here is derived from an EMBL/GenBank/DDBJ whole genome shotgun (WGS) entry which is preliminary data.</text>
</comment>
<keyword evidence="6 17" id="KW-0812">Transmembrane</keyword>
<dbReference type="Gene3D" id="1.10.630.10">
    <property type="entry name" value="Cytochrome P450"/>
    <property type="match status" value="1"/>
</dbReference>
<gene>
    <name evidence="18" type="ORF">QBC46DRAFT_391897</name>
</gene>
<evidence type="ECO:0000313" key="18">
    <source>
        <dbReference type="EMBL" id="KAK3937750.1"/>
    </source>
</evidence>
<evidence type="ECO:0000256" key="17">
    <source>
        <dbReference type="SAM" id="Phobius"/>
    </source>
</evidence>
<dbReference type="InterPro" id="IPR050121">
    <property type="entry name" value="Cytochrome_P450_monoxygenase"/>
</dbReference>
<reference evidence="19" key="1">
    <citation type="journal article" date="2023" name="Mol. Phylogenet. Evol.">
        <title>Genome-scale phylogeny and comparative genomics of the fungal order Sordariales.</title>
        <authorList>
            <person name="Hensen N."/>
            <person name="Bonometti L."/>
            <person name="Westerberg I."/>
            <person name="Brannstrom I.O."/>
            <person name="Guillou S."/>
            <person name="Cros-Aarteil S."/>
            <person name="Calhoun S."/>
            <person name="Haridas S."/>
            <person name="Kuo A."/>
            <person name="Mondo S."/>
            <person name="Pangilinan J."/>
            <person name="Riley R."/>
            <person name="LaButti K."/>
            <person name="Andreopoulos B."/>
            <person name="Lipzen A."/>
            <person name="Chen C."/>
            <person name="Yan M."/>
            <person name="Daum C."/>
            <person name="Ng V."/>
            <person name="Clum A."/>
            <person name="Steindorff A."/>
            <person name="Ohm R.A."/>
            <person name="Martin F."/>
            <person name="Silar P."/>
            <person name="Natvig D.O."/>
            <person name="Lalanne C."/>
            <person name="Gautier V."/>
            <person name="Ament-Velasquez S.L."/>
            <person name="Kruys A."/>
            <person name="Hutchinson M.I."/>
            <person name="Powell A.J."/>
            <person name="Barry K."/>
            <person name="Miller A.N."/>
            <person name="Grigoriev I.V."/>
            <person name="Debuchy R."/>
            <person name="Gladieux P."/>
            <person name="Hiltunen Thoren M."/>
            <person name="Johannesson H."/>
        </authorList>
    </citation>
    <scope>NUCLEOTIDE SEQUENCE [LARGE SCALE GENOMIC DNA]</scope>
    <source>
        <strain evidence="19">CBS 340.73</strain>
    </source>
</reference>
<dbReference type="InterPro" id="IPR036396">
    <property type="entry name" value="Cyt_P450_sf"/>
</dbReference>
<evidence type="ECO:0000256" key="13">
    <source>
        <dbReference type="ARBA" id="ARBA00067672"/>
    </source>
</evidence>
<dbReference type="InterPro" id="IPR002401">
    <property type="entry name" value="Cyt_P450_E_grp-I"/>
</dbReference>
<dbReference type="EMBL" id="MU853846">
    <property type="protein sequence ID" value="KAK3937750.1"/>
    <property type="molecule type" value="Genomic_DNA"/>
</dbReference>
<sequence>MAVDVAIPLPLVGAVSIWLLAGIGAITYFLTSSFYSWYRLRHVPGPFLASISYLWLARVAKSGKQFWVYRDMYNKYGPLIRVGPNELTTDDPEVLRRIAGVRSAYGRDPWYLAARFDPYHDNVFTMLNVEAHDKFKAKIAGAYGGRETPALEPGIDDQINSLIDLLRRKYLSDEKSTRLVEFAELSSYFTMDVITRSAFGKEFGYLKTDSDVYGFLGGVRDSWPGIAVALDIPWIRNILFSSPWLKLFGPRPTDPTGLGKLMGVAEEVVARRFSPDAEKEKDMLGAFISHGLSRQECSTEALFVIIAGFENTSSVIRTTMLYLMTTPAVYKRFKEEVMQVVREGRASSPITFEEGKRIPYLQAVIYEGIRMRPPAPGLYPKSVPPQGDVIHGKFIPGGTAVGMNTAALVRSTALFGPDADLFRPERFLEVDADTRAEMERNVELVFGYGRWMCAGKPVAFMELNKIFFELMRAFDFQLVNPMKPWDSQSWSQFIEDNMWVRVTESDAA</sequence>
<dbReference type="PANTHER" id="PTHR24305">
    <property type="entry name" value="CYTOCHROME P450"/>
    <property type="match status" value="1"/>
</dbReference>
<evidence type="ECO:0000256" key="3">
    <source>
        <dbReference type="ARBA" id="ARBA00004972"/>
    </source>
</evidence>
<feature type="transmembrane region" description="Helical" evidence="17">
    <location>
        <begin position="6"/>
        <end position="31"/>
    </location>
</feature>
<keyword evidence="12" id="KW-0503">Monooxygenase</keyword>
<feature type="binding site" description="axial binding residue" evidence="16">
    <location>
        <position position="453"/>
    </location>
    <ligand>
        <name>heme</name>
        <dbReference type="ChEBI" id="CHEBI:30413"/>
    </ligand>
    <ligandPart>
        <name>Fe</name>
        <dbReference type="ChEBI" id="CHEBI:18248"/>
    </ligandPart>
</feature>
<evidence type="ECO:0000256" key="5">
    <source>
        <dbReference type="ARBA" id="ARBA00022617"/>
    </source>
</evidence>
<dbReference type="GO" id="GO:0016020">
    <property type="term" value="C:membrane"/>
    <property type="evidence" value="ECO:0007669"/>
    <property type="project" value="UniProtKB-SubCell"/>
</dbReference>
<keyword evidence="7 16" id="KW-0479">Metal-binding</keyword>
<accession>A0AAN6N229</accession>
<dbReference type="CDD" id="cd11060">
    <property type="entry name" value="CYP57A1-like"/>
    <property type="match status" value="1"/>
</dbReference>
<name>A0AAN6N229_9PEZI</name>
<evidence type="ECO:0000256" key="9">
    <source>
        <dbReference type="ARBA" id="ARBA00023002"/>
    </source>
</evidence>
<organism evidence="18 19">
    <name type="scientific">Diplogelasinospora grovesii</name>
    <dbReference type="NCBI Taxonomy" id="303347"/>
    <lineage>
        <taxon>Eukaryota</taxon>
        <taxon>Fungi</taxon>
        <taxon>Dikarya</taxon>
        <taxon>Ascomycota</taxon>
        <taxon>Pezizomycotina</taxon>
        <taxon>Sordariomycetes</taxon>
        <taxon>Sordariomycetidae</taxon>
        <taxon>Sordariales</taxon>
        <taxon>Diplogelasinosporaceae</taxon>
        <taxon>Diplogelasinospora</taxon>
    </lineage>
</organism>
<evidence type="ECO:0000256" key="6">
    <source>
        <dbReference type="ARBA" id="ARBA00022692"/>
    </source>
</evidence>
<dbReference type="Proteomes" id="UP001303473">
    <property type="component" value="Unassembled WGS sequence"/>
</dbReference>
<evidence type="ECO:0000256" key="12">
    <source>
        <dbReference type="ARBA" id="ARBA00023033"/>
    </source>
</evidence>
<dbReference type="GO" id="GO:0005506">
    <property type="term" value="F:iron ion binding"/>
    <property type="evidence" value="ECO:0007669"/>
    <property type="project" value="InterPro"/>
</dbReference>
<keyword evidence="17" id="KW-0472">Membrane</keyword>
<keyword evidence="5 16" id="KW-0349">Heme</keyword>
<proteinExistence type="inferred from homology"/>
<comment type="cofactor">
    <cofactor evidence="1 16">
        <name>heme</name>
        <dbReference type="ChEBI" id="CHEBI:30413"/>
    </cofactor>
</comment>
<evidence type="ECO:0000256" key="11">
    <source>
        <dbReference type="ARBA" id="ARBA00023026"/>
    </source>
</evidence>
<dbReference type="InterPro" id="IPR001128">
    <property type="entry name" value="Cyt_P450"/>
</dbReference>
<dbReference type="PANTHER" id="PTHR24305:SF77">
    <property type="entry name" value="CYTOCHROME P450 MONOOXYGENASE"/>
    <property type="match status" value="1"/>
</dbReference>
<evidence type="ECO:0000256" key="10">
    <source>
        <dbReference type="ARBA" id="ARBA00023004"/>
    </source>
</evidence>
<keyword evidence="19" id="KW-1185">Reference proteome</keyword>
<keyword evidence="11" id="KW-0843">Virulence</keyword>
<evidence type="ECO:0000256" key="2">
    <source>
        <dbReference type="ARBA" id="ARBA00004167"/>
    </source>
</evidence>
<dbReference type="GO" id="GO:0016705">
    <property type="term" value="F:oxidoreductase activity, acting on paired donors, with incorporation or reduction of molecular oxygen"/>
    <property type="evidence" value="ECO:0007669"/>
    <property type="project" value="InterPro"/>
</dbReference>
<comment type="pathway">
    <text evidence="3">Hormone biosynthesis.</text>
</comment>
<comment type="subcellular location">
    <subcellularLocation>
        <location evidence="2">Membrane</location>
        <topology evidence="2">Single-pass membrane protein</topology>
    </subcellularLocation>
</comment>